<reference evidence="2" key="1">
    <citation type="submission" date="2019-08" db="EMBL/GenBank/DDBJ databases">
        <authorList>
            <person name="Kucharzyk K."/>
            <person name="Murdoch R.W."/>
            <person name="Higgins S."/>
            <person name="Loffler F."/>
        </authorList>
    </citation>
    <scope>NUCLEOTIDE SEQUENCE</scope>
</reference>
<name>A0A645JA54_9ZZZZ</name>
<feature type="compositionally biased region" description="Basic and acidic residues" evidence="1">
    <location>
        <begin position="62"/>
        <end position="77"/>
    </location>
</feature>
<dbReference type="EMBL" id="VSSQ01135383">
    <property type="protein sequence ID" value="MPN60306.1"/>
    <property type="molecule type" value="Genomic_DNA"/>
</dbReference>
<evidence type="ECO:0000313" key="2">
    <source>
        <dbReference type="EMBL" id="MPN60306.1"/>
    </source>
</evidence>
<comment type="caution">
    <text evidence="2">The sequence shown here is derived from an EMBL/GenBank/DDBJ whole genome shotgun (WGS) entry which is preliminary data.</text>
</comment>
<organism evidence="2">
    <name type="scientific">bioreactor metagenome</name>
    <dbReference type="NCBI Taxonomy" id="1076179"/>
    <lineage>
        <taxon>unclassified sequences</taxon>
        <taxon>metagenomes</taxon>
        <taxon>ecological metagenomes</taxon>
    </lineage>
</organism>
<feature type="region of interest" description="Disordered" evidence="1">
    <location>
        <begin position="62"/>
        <end position="86"/>
    </location>
</feature>
<accession>A0A645JA54</accession>
<proteinExistence type="predicted"/>
<feature type="region of interest" description="Disordered" evidence="1">
    <location>
        <begin position="1"/>
        <end position="22"/>
    </location>
</feature>
<evidence type="ECO:0000256" key="1">
    <source>
        <dbReference type="SAM" id="MobiDB-lite"/>
    </source>
</evidence>
<sequence>MHVVIRRRAGQARQHALEEHHAENDHEELIAICPDGIVHLVKNPSPIDAEFPAEERIVPARRHDFLDHSRRDFKNGDQTDGDGGYC</sequence>
<dbReference type="AlphaFoldDB" id="A0A645JA54"/>
<protein>
    <submittedName>
        <fullName evidence="2">Uncharacterized protein</fullName>
    </submittedName>
</protein>
<feature type="compositionally biased region" description="Basic residues" evidence="1">
    <location>
        <begin position="1"/>
        <end position="10"/>
    </location>
</feature>
<gene>
    <name evidence="2" type="ORF">SDC9_208034</name>
</gene>